<reference evidence="1 2" key="1">
    <citation type="journal article" date="2019" name="Int. J. Syst. Evol. Microbiol.">
        <title>The Global Catalogue of Microorganisms (GCM) 10K type strain sequencing project: providing services to taxonomists for standard genome sequencing and annotation.</title>
        <authorList>
            <consortium name="The Broad Institute Genomics Platform"/>
            <consortium name="The Broad Institute Genome Sequencing Center for Infectious Disease"/>
            <person name="Wu L."/>
            <person name="Ma J."/>
        </authorList>
    </citation>
    <scope>NUCLEOTIDE SEQUENCE [LARGE SCALE GENOMIC DNA]</scope>
    <source>
        <strain evidence="1 2">CGMCC 1.16026</strain>
    </source>
</reference>
<dbReference type="Proteomes" id="UP001596145">
    <property type="component" value="Unassembled WGS sequence"/>
</dbReference>
<keyword evidence="2" id="KW-1185">Reference proteome</keyword>
<evidence type="ECO:0008006" key="3">
    <source>
        <dbReference type="Google" id="ProtNLM"/>
    </source>
</evidence>
<protein>
    <recommendedName>
        <fullName evidence="3">CopG family transcriptional regulator</fullName>
    </recommendedName>
</protein>
<name>A0ABD5QTC0_9EURY</name>
<accession>A0ABD5QTC0</accession>
<gene>
    <name evidence="1" type="ORF">ACFPJA_12370</name>
</gene>
<dbReference type="AlphaFoldDB" id="A0ABD5QTC0"/>
<dbReference type="RefSeq" id="WP_275263228.1">
    <property type="nucleotide sequence ID" value="NZ_JBHSKV010000017.1"/>
</dbReference>
<organism evidence="1 2">
    <name type="scientific">Halorubrum glutamatedens</name>
    <dbReference type="NCBI Taxonomy" id="2707018"/>
    <lineage>
        <taxon>Archaea</taxon>
        <taxon>Methanobacteriati</taxon>
        <taxon>Methanobacteriota</taxon>
        <taxon>Stenosarchaea group</taxon>
        <taxon>Halobacteria</taxon>
        <taxon>Halobacteriales</taxon>
        <taxon>Haloferacaceae</taxon>
        <taxon>Halorubrum</taxon>
    </lineage>
</organism>
<dbReference type="EMBL" id="JBHSKV010000017">
    <property type="protein sequence ID" value="MFC5135507.1"/>
    <property type="molecule type" value="Genomic_DNA"/>
</dbReference>
<evidence type="ECO:0000313" key="1">
    <source>
        <dbReference type="EMBL" id="MFC5135507.1"/>
    </source>
</evidence>
<evidence type="ECO:0000313" key="2">
    <source>
        <dbReference type="Proteomes" id="UP001596145"/>
    </source>
</evidence>
<sequence>MGDTEHVRVPRSVYQSANEVKQEYGYPSIGEAIRHMCKEGGYDV</sequence>
<proteinExistence type="predicted"/>
<comment type="caution">
    <text evidence="1">The sequence shown here is derived from an EMBL/GenBank/DDBJ whole genome shotgun (WGS) entry which is preliminary data.</text>
</comment>